<keyword evidence="1" id="KW-0812">Transmembrane</keyword>
<keyword evidence="1" id="KW-1133">Transmembrane helix</keyword>
<accession>A0A2U1T862</accession>
<organism evidence="2 3">
    <name type="scientific">Corynebacterium yudongzhengii</name>
    <dbReference type="NCBI Taxonomy" id="2080740"/>
    <lineage>
        <taxon>Bacteria</taxon>
        <taxon>Bacillati</taxon>
        <taxon>Actinomycetota</taxon>
        <taxon>Actinomycetes</taxon>
        <taxon>Mycobacteriales</taxon>
        <taxon>Corynebacteriaceae</taxon>
        <taxon>Corynebacterium</taxon>
    </lineage>
</organism>
<evidence type="ECO:0000256" key="1">
    <source>
        <dbReference type="SAM" id="Phobius"/>
    </source>
</evidence>
<dbReference type="EMBL" id="QEEZ01000005">
    <property type="protein sequence ID" value="PWC02172.1"/>
    <property type="molecule type" value="Genomic_DNA"/>
</dbReference>
<evidence type="ECO:0000313" key="2">
    <source>
        <dbReference type="EMBL" id="PWC02172.1"/>
    </source>
</evidence>
<dbReference type="KEGG" id="cyz:C3B44_10855"/>
<feature type="transmembrane region" description="Helical" evidence="1">
    <location>
        <begin position="12"/>
        <end position="29"/>
    </location>
</feature>
<keyword evidence="1" id="KW-0472">Membrane</keyword>
<keyword evidence="3" id="KW-1185">Reference proteome</keyword>
<sequence>MIMFSDEGFWPKALITLGILVLLVLFFRGRTYLRIHTEGQVAVGLFPLARRKFGVDEIVDVCPEVIPKEQRIRREWGGRGKMEDEDGQLFDCGSSTRSIVLYLTEGRIVKVGFGDDDGNVDEAAAKVREAVLSAQRRQESESRP</sequence>
<dbReference type="AlphaFoldDB" id="A0A2U1T862"/>
<gene>
    <name evidence="2" type="ORF">DF222_03540</name>
</gene>
<proteinExistence type="predicted"/>
<dbReference type="Proteomes" id="UP000244989">
    <property type="component" value="Unassembled WGS sequence"/>
</dbReference>
<reference evidence="3" key="1">
    <citation type="submission" date="2018-04" db="EMBL/GenBank/DDBJ databases">
        <authorList>
            <person name="Liu S."/>
            <person name="Wang Z."/>
            <person name="Li J."/>
        </authorList>
    </citation>
    <scope>NUCLEOTIDE SEQUENCE [LARGE SCALE GENOMIC DNA]</scope>
    <source>
        <strain evidence="3">2189</strain>
    </source>
</reference>
<name>A0A2U1T862_9CORY</name>
<protein>
    <submittedName>
        <fullName evidence="2">Uncharacterized protein</fullName>
    </submittedName>
</protein>
<evidence type="ECO:0000313" key="3">
    <source>
        <dbReference type="Proteomes" id="UP000244989"/>
    </source>
</evidence>
<comment type="caution">
    <text evidence="2">The sequence shown here is derived from an EMBL/GenBank/DDBJ whole genome shotgun (WGS) entry which is preliminary data.</text>
</comment>